<feature type="region of interest" description="Disordered" evidence="8">
    <location>
        <begin position="1"/>
        <end position="27"/>
    </location>
</feature>
<dbReference type="InterPro" id="IPR036804">
    <property type="entry name" value="CheR_N_sf"/>
</dbReference>
<feature type="active site" evidence="6">
    <location>
        <position position="159"/>
    </location>
</feature>
<name>A0A9X0W7H8_9GAMM</name>
<feature type="domain" description="CheR-type methyltransferase" evidence="10">
    <location>
        <begin position="227"/>
        <end position="501"/>
    </location>
</feature>
<evidence type="ECO:0000313" key="11">
    <source>
        <dbReference type="EMBL" id="MBK1618214.1"/>
    </source>
</evidence>
<keyword evidence="7" id="KW-0175">Coiled coil</keyword>
<dbReference type="PANTHER" id="PTHR24422:SF27">
    <property type="entry name" value="PROTEIN-GLUTAMATE O-METHYLTRANSFERASE"/>
    <property type="match status" value="1"/>
</dbReference>
<dbReference type="InterPro" id="IPR050903">
    <property type="entry name" value="Bact_Chemotaxis_MeTrfase"/>
</dbReference>
<dbReference type="RefSeq" id="WP_200241120.1">
    <property type="nucleotide sequence ID" value="NZ_NRRY01000008.1"/>
</dbReference>
<dbReference type="Pfam" id="PF13596">
    <property type="entry name" value="PAS_10"/>
    <property type="match status" value="1"/>
</dbReference>
<dbReference type="GO" id="GO:0008984">
    <property type="term" value="F:protein-glutamate methylesterase activity"/>
    <property type="evidence" value="ECO:0007669"/>
    <property type="project" value="InterPro"/>
</dbReference>
<dbReference type="GO" id="GO:0000156">
    <property type="term" value="F:phosphorelay response regulator activity"/>
    <property type="evidence" value="ECO:0007669"/>
    <property type="project" value="InterPro"/>
</dbReference>
<dbReference type="Gene3D" id="1.10.155.10">
    <property type="entry name" value="Chemotaxis receptor methyltransferase CheR, N-terminal domain"/>
    <property type="match status" value="1"/>
</dbReference>
<comment type="catalytic activity">
    <reaction evidence="1">
        <text>L-glutamyl-[protein] + S-adenosyl-L-methionine = [protein]-L-glutamate 5-O-methyl ester + S-adenosyl-L-homocysteine</text>
        <dbReference type="Rhea" id="RHEA:24452"/>
        <dbReference type="Rhea" id="RHEA-COMP:10208"/>
        <dbReference type="Rhea" id="RHEA-COMP:10311"/>
        <dbReference type="ChEBI" id="CHEBI:29973"/>
        <dbReference type="ChEBI" id="CHEBI:57856"/>
        <dbReference type="ChEBI" id="CHEBI:59789"/>
        <dbReference type="ChEBI" id="CHEBI:82795"/>
        <dbReference type="EC" id="2.1.1.80"/>
    </reaction>
</comment>
<dbReference type="PROSITE" id="PS50122">
    <property type="entry name" value="CHEB"/>
    <property type="match status" value="1"/>
</dbReference>
<dbReference type="Pfam" id="PF01739">
    <property type="entry name" value="CheR"/>
    <property type="match status" value="1"/>
</dbReference>
<proteinExistence type="predicted"/>
<feature type="active site" evidence="6">
    <location>
        <position position="66"/>
    </location>
</feature>
<dbReference type="CDD" id="cd16434">
    <property type="entry name" value="CheB-CheR_fusion"/>
    <property type="match status" value="1"/>
</dbReference>
<feature type="active site" evidence="6">
    <location>
        <position position="39"/>
    </location>
</feature>
<evidence type="ECO:0000256" key="5">
    <source>
        <dbReference type="ARBA" id="ARBA00022691"/>
    </source>
</evidence>
<dbReference type="Pfam" id="PF03705">
    <property type="entry name" value="CheR_N"/>
    <property type="match status" value="1"/>
</dbReference>
<dbReference type="InterPro" id="IPR000780">
    <property type="entry name" value="CheR_MeTrfase"/>
</dbReference>
<dbReference type="GO" id="GO:0032259">
    <property type="term" value="P:methylation"/>
    <property type="evidence" value="ECO:0007669"/>
    <property type="project" value="UniProtKB-KW"/>
</dbReference>
<protein>
    <recommendedName>
        <fullName evidence="2">protein-glutamate O-methyltransferase</fullName>
        <ecNumber evidence="2">2.1.1.80</ecNumber>
    </recommendedName>
</protein>
<keyword evidence="3" id="KW-0489">Methyltransferase</keyword>
<dbReference type="SUPFAM" id="SSF53335">
    <property type="entry name" value="S-adenosyl-L-methionine-dependent methyltransferases"/>
    <property type="match status" value="1"/>
</dbReference>
<dbReference type="PANTHER" id="PTHR24422">
    <property type="entry name" value="CHEMOTAXIS PROTEIN METHYLTRANSFERASE"/>
    <property type="match status" value="1"/>
</dbReference>
<dbReference type="SUPFAM" id="SSF47757">
    <property type="entry name" value="Chemotaxis receptor methyltransferase CheR, N-terminal domain"/>
    <property type="match status" value="1"/>
</dbReference>
<dbReference type="Pfam" id="PF01339">
    <property type="entry name" value="CheB_methylest"/>
    <property type="match status" value="1"/>
</dbReference>
<dbReference type="GO" id="GO:0006935">
    <property type="term" value="P:chemotaxis"/>
    <property type="evidence" value="ECO:0007669"/>
    <property type="project" value="UniProtKB-UniRule"/>
</dbReference>
<keyword evidence="4" id="KW-0808">Transferase</keyword>
<dbReference type="Proteomes" id="UP001138768">
    <property type="component" value="Unassembled WGS sequence"/>
</dbReference>
<evidence type="ECO:0000256" key="7">
    <source>
        <dbReference type="SAM" id="Coils"/>
    </source>
</evidence>
<dbReference type="PROSITE" id="PS50123">
    <property type="entry name" value="CHER"/>
    <property type="match status" value="1"/>
</dbReference>
<dbReference type="GO" id="GO:0005737">
    <property type="term" value="C:cytoplasm"/>
    <property type="evidence" value="ECO:0007669"/>
    <property type="project" value="InterPro"/>
</dbReference>
<dbReference type="Gene3D" id="3.40.50.180">
    <property type="entry name" value="Methylesterase CheB, C-terminal domain"/>
    <property type="match status" value="1"/>
</dbReference>
<dbReference type="AlphaFoldDB" id="A0A9X0W7H8"/>
<dbReference type="Gene3D" id="1.10.287.620">
    <property type="entry name" value="Helix Hairpins"/>
    <property type="match status" value="1"/>
</dbReference>
<dbReference type="EC" id="2.1.1.80" evidence="2"/>
<evidence type="ECO:0000256" key="3">
    <source>
        <dbReference type="ARBA" id="ARBA00022603"/>
    </source>
</evidence>
<evidence type="ECO:0000256" key="4">
    <source>
        <dbReference type="ARBA" id="ARBA00022679"/>
    </source>
</evidence>
<evidence type="ECO:0000256" key="6">
    <source>
        <dbReference type="PROSITE-ProRule" id="PRU00050"/>
    </source>
</evidence>
<accession>A0A9X0W7H8</accession>
<dbReference type="EMBL" id="NRRY01000008">
    <property type="protein sequence ID" value="MBK1618214.1"/>
    <property type="molecule type" value="Genomic_DNA"/>
</dbReference>
<dbReference type="Gene3D" id="3.40.50.150">
    <property type="entry name" value="Vaccinia Virus protein VP39"/>
    <property type="match status" value="1"/>
</dbReference>
<evidence type="ECO:0000259" key="10">
    <source>
        <dbReference type="PROSITE" id="PS50123"/>
    </source>
</evidence>
<keyword evidence="5" id="KW-0949">S-adenosyl-L-methionine</keyword>
<feature type="coiled-coil region" evidence="7">
    <location>
        <begin position="706"/>
        <end position="775"/>
    </location>
</feature>
<reference evidence="11 12" key="1">
    <citation type="journal article" date="2020" name="Microorganisms">
        <title>Osmotic Adaptation and Compatible Solute Biosynthesis of Phototrophic Bacteria as Revealed from Genome Analyses.</title>
        <authorList>
            <person name="Imhoff J.F."/>
            <person name="Rahn T."/>
            <person name="Kunzel S."/>
            <person name="Keller A."/>
            <person name="Neulinger S.C."/>
        </authorList>
    </citation>
    <scope>NUCLEOTIDE SEQUENCE [LARGE SCALE GENOMIC DNA]</scope>
    <source>
        <strain evidence="11 12">DSM 25653</strain>
    </source>
</reference>
<sequence>MVTDQFQQGQANQSDQSNRSSAALTPPREDIPVVGIGASAGGLAAFKALLRDLAPDTGMAFVLIQHLDPTHASLLVELLAKDCPMPIQLASDGLPLAPNQVYAIAPGQRLSLQHNHLVVLPEGGEQGRAYNLVDLFFSSLADDRGSKAIGVVLSGTASDGSLGCRAIKDAGGITFAQDRDSAEYDAMPANAVATGYVDRVLPPVEIARELGRLARHPLLRPERWIQAPEEVVVANPTELNKVFILLRARSGHDFSAYKETTIRRRLARRILLHQLDSTARYIQLLQHDAKEIDALFHDILINVTGFFRDAEGFEALERISFPALMQGRPSNLPLRIWVPGCSTGQEVYSIAIALDEYLAESTTVPSIQIFGSDVDDEAIEAARAAVYPPSIIGEVSAARLKRYFQRVANGYQVCKSIRERCIFALQDVTRDPPFSRIDLLSCRNLLIYLQQPLQQKVLQLFHYALQPQGFLLLGGSESVGSQAALFAMQDKQAKLYRKKSVAASPMNELVLPTKRPAEEPVTADLSGPESRVYDLNRETERRLLARYTPVGVVIDPDQWILRFLGRTWPYIEPSAGAATLNLYKLAHPDLIVELRAAIHAATKDGCEQRKEHVRLQVQGQEQRVDIQVLPLAAAIRGENNLIVLFEPRAVSAAVEERAAAALTCSAGDLDAGGDADTTPELLRYQAELERELASTRASMQSIIEAQEGTNEALSAASEEIQSTNEELQSANEELETAKEELQSTNEELATVNDELENRNRELAQTNNDLVNLLSSVELPILILSADLSIRQFTEPAEALLNLIPADIGRRISHIKSHLEIPNLERLVLEVIDEKSLRTLEIEDDRGHGYSVRIRPYKTIDNRVDGAILVFIPRLSAASTAAVPADRRPRTP</sequence>
<evidence type="ECO:0000313" key="12">
    <source>
        <dbReference type="Proteomes" id="UP001138768"/>
    </source>
</evidence>
<dbReference type="SUPFAM" id="SSF46966">
    <property type="entry name" value="Spectrin repeat"/>
    <property type="match status" value="1"/>
</dbReference>
<comment type="caution">
    <text evidence="11">The sequence shown here is derived from an EMBL/GenBank/DDBJ whole genome shotgun (WGS) entry which is preliminary data.</text>
</comment>
<evidence type="ECO:0000259" key="9">
    <source>
        <dbReference type="PROSITE" id="PS50122"/>
    </source>
</evidence>
<dbReference type="SUPFAM" id="SSF52738">
    <property type="entry name" value="Methylesterase CheB, C-terminal domain"/>
    <property type="match status" value="1"/>
</dbReference>
<keyword evidence="12" id="KW-1185">Reference proteome</keyword>
<dbReference type="InterPro" id="IPR022641">
    <property type="entry name" value="CheR_N"/>
</dbReference>
<feature type="domain" description="CheB-type methylesterase" evidence="9">
    <location>
        <begin position="27"/>
        <end position="210"/>
    </location>
</feature>
<evidence type="ECO:0000256" key="2">
    <source>
        <dbReference type="ARBA" id="ARBA00012534"/>
    </source>
</evidence>
<dbReference type="GO" id="GO:0008983">
    <property type="term" value="F:protein-glutamate O-methyltransferase activity"/>
    <property type="evidence" value="ECO:0007669"/>
    <property type="project" value="UniProtKB-EC"/>
</dbReference>
<dbReference type="InterPro" id="IPR000673">
    <property type="entry name" value="Sig_transdc_resp-reg_Me-estase"/>
</dbReference>
<dbReference type="InterPro" id="IPR035909">
    <property type="entry name" value="CheB_C"/>
</dbReference>
<evidence type="ECO:0000256" key="1">
    <source>
        <dbReference type="ARBA" id="ARBA00001541"/>
    </source>
</evidence>
<dbReference type="InterPro" id="IPR022642">
    <property type="entry name" value="CheR_C"/>
</dbReference>
<dbReference type="InterPro" id="IPR029063">
    <property type="entry name" value="SAM-dependent_MTases_sf"/>
</dbReference>
<dbReference type="PRINTS" id="PR00996">
    <property type="entry name" value="CHERMTFRASE"/>
</dbReference>
<evidence type="ECO:0000256" key="8">
    <source>
        <dbReference type="SAM" id="MobiDB-lite"/>
    </source>
</evidence>
<keyword evidence="6" id="KW-0378">Hydrolase</keyword>
<keyword evidence="6" id="KW-0145">Chemotaxis</keyword>
<feature type="compositionally biased region" description="Polar residues" evidence="8">
    <location>
        <begin position="1"/>
        <end position="23"/>
    </location>
</feature>
<dbReference type="SMART" id="SM00138">
    <property type="entry name" value="MeTrc"/>
    <property type="match status" value="1"/>
</dbReference>
<gene>
    <name evidence="11" type="ORF">CKO42_07100</name>
</gene>
<organism evidence="11 12">
    <name type="scientific">Lamprobacter modestohalophilus</name>
    <dbReference type="NCBI Taxonomy" id="1064514"/>
    <lineage>
        <taxon>Bacteria</taxon>
        <taxon>Pseudomonadati</taxon>
        <taxon>Pseudomonadota</taxon>
        <taxon>Gammaproteobacteria</taxon>
        <taxon>Chromatiales</taxon>
        <taxon>Chromatiaceae</taxon>
        <taxon>Lamprobacter</taxon>
    </lineage>
</organism>